<dbReference type="Proteomes" id="UP000188637">
    <property type="component" value="Unassembled WGS sequence"/>
</dbReference>
<evidence type="ECO:0000313" key="2">
    <source>
        <dbReference type="Proteomes" id="UP000188637"/>
    </source>
</evidence>
<reference evidence="1" key="1">
    <citation type="submission" date="2016-08" db="EMBL/GenBank/DDBJ databases">
        <authorList>
            <person name="Ngugi D.K."/>
            <person name="Miyake S."/>
            <person name="Stingl U."/>
        </authorList>
    </citation>
    <scope>NUCLEOTIDE SEQUENCE</scope>
    <source>
        <strain evidence="1">SCG-D08WGA-EpuloA1</strain>
    </source>
</reference>
<comment type="caution">
    <text evidence="1">The sequence shown here is derived from an EMBL/GenBank/DDBJ whole genome shotgun (WGS) entry which is preliminary data.</text>
</comment>
<name>A0ACC8XJ58_9FIRM</name>
<protein>
    <submittedName>
        <fullName evidence="1">Stress protein</fullName>
    </submittedName>
</protein>
<evidence type="ECO:0000313" key="1">
    <source>
        <dbReference type="EMBL" id="ONI46490.1"/>
    </source>
</evidence>
<gene>
    <name evidence="1" type="ORF">AN640_03425</name>
</gene>
<sequence length="197" mass="22490">MVANLETGQKVSLQKDNEELSKLIIGLGWDQIKTKKKGLFAFLLETPIDCDASVFMLQDDKLHSKKDIVCFKRLCHYSNSVLHTGDNLTGAGDGDDEQIIISLDGIPESYNRGIFVVNIYRAQQRKQHFGMIHNAFIRIVDATTNIEMYRYNLTEDYTNMTAMIFGEIHREDNGWKFNAIGKGTYDLGIDEIAKRYI</sequence>
<keyword evidence="2" id="KW-1185">Reference proteome</keyword>
<accession>A0ACC8XJ58</accession>
<organism evidence="1 2">
    <name type="scientific">Candidatus Epulonipiscium fishelsonii</name>
    <dbReference type="NCBI Taxonomy" id="77094"/>
    <lineage>
        <taxon>Bacteria</taxon>
        <taxon>Bacillati</taxon>
        <taxon>Bacillota</taxon>
        <taxon>Clostridia</taxon>
        <taxon>Lachnospirales</taxon>
        <taxon>Lachnospiraceae</taxon>
        <taxon>Candidatus Epulonipiscium</taxon>
    </lineage>
</organism>
<dbReference type="EMBL" id="LJHD01000011">
    <property type="protein sequence ID" value="ONI46490.1"/>
    <property type="molecule type" value="Genomic_DNA"/>
</dbReference>
<proteinExistence type="predicted"/>